<feature type="domain" description="Type II methyltransferase M.TaqI-like" evidence="7">
    <location>
        <begin position="555"/>
        <end position="797"/>
    </location>
</feature>
<organism evidence="8 9">
    <name type="scientific">Streptosporangium minutum</name>
    <dbReference type="NCBI Taxonomy" id="569862"/>
    <lineage>
        <taxon>Bacteria</taxon>
        <taxon>Bacillati</taxon>
        <taxon>Actinomycetota</taxon>
        <taxon>Actinomycetes</taxon>
        <taxon>Streptosporangiales</taxon>
        <taxon>Streptosporangiaceae</taxon>
        <taxon>Streptosporangium</taxon>
    </lineage>
</organism>
<accession>A0A243R9X8</accession>
<dbReference type="EC" id="2.1.1.72" evidence="1"/>
<dbReference type="EMBL" id="NGFP01000218">
    <property type="protein sequence ID" value="OUC91436.1"/>
    <property type="molecule type" value="Genomic_DNA"/>
</dbReference>
<proteinExistence type="predicted"/>
<protein>
    <recommendedName>
        <fullName evidence="1">site-specific DNA-methyltransferase (adenine-specific)</fullName>
        <ecNumber evidence="1">2.1.1.72</ecNumber>
    </recommendedName>
</protein>
<feature type="region of interest" description="Disordered" evidence="6">
    <location>
        <begin position="1333"/>
        <end position="1356"/>
    </location>
</feature>
<keyword evidence="2" id="KW-0489">Methyltransferase</keyword>
<dbReference type="GO" id="GO:0006304">
    <property type="term" value="P:DNA modification"/>
    <property type="evidence" value="ECO:0007669"/>
    <property type="project" value="InterPro"/>
</dbReference>
<sequence length="1356" mass="152423">MRGASYLAVEVAGGLIPQDVLSRIGAADRELPGIRPEDYHLAASERLGDAASRRWDYLLGAYRAFRERVDGLPDGDPATTPTRERWLQVLLSELGFGHVPYIRGGLKAGDKEFPVSHLWHNVPMHLLGWNTRLDRATPGRAETKRAPQSMLQEFLNLSDDHLWGVLSNGRRLRILRDSTALVGSAYVEFDLEAIFDGELYSEFVLLYTLLHASRFELVSGDDSTPTCADCWLEKWRAFAAETGLRARDQLRDGVQKALEALGTGFLVANPGLRDQLVSGSLKRKDFHHELLRLAYQLIFLFVAEDRGALLVPDAPQDARDRYATYFSTRRLRSLAARRAGDRHTDLWKTTARVIRALGDDDGLPMLGLPGLGGLFFRTAGTLTELTGEPVPDQFLVCDLPNEALLTAVRHMSTVRGKDGRPRDVDFQHLGAEELGSVYESLLELVPHPDLAVPSFELKTVAGNDRKTTGSYYTPSSLIESLLDTALDPVIDEHAKAGNAEDLLKITVCDPACGSGHFLVAAARRIAKRYAAMVTEEDEPVPSEVQKAMHKVVGTCIYGVDLNPLAAELAKFSLWMESLEPGKPLAFLDAHIKVGNSLLGTTPRLLDDGIPDEAFKAIEGDDKKIVASLKKDNAKQRRNQGMLFTETGTRLGNKELAGEVQALAAVPVSTVADVREQERRFREFERSDALTHARLVADAWCAAFVWRKHADAPPAITTDTVRRLQEGGGLSPAVALELDRLVERYRFFHWHLEFPDVFDAEAGSDADSATGWRGGFTCVLGNPPWERVKLQEKEFFAARHEGIANAKNAAARKKAIAALATSAEETDRWLFAEFAGELRSADGWTHLLRESGRYPLTGRGDINTYAVFAETGRTLLAPSGRVGMVLPTGIATDATTQFFFKDMVTTKTLASLYDFENEDKVFANVHNQFRFCLWSGTGRQAPQSRINLAFRLRQTTQLDDRRFTLTPKDITLLNPNTGTCPVFDYKRNADITLGIYRRVPVLWREFPNSNPWDLLFLRMLDMANDSKLFRPNAQEKETLEEMLAKGWQLDGNHLVKDDERLLPLFEAKMLHHFDDRFGTYENATEAQLNKGTLPRLASSQKDDPEYAAQPRYWVAEGEVQERLCPKDAVEGDRRFRKWEKGWLLGWRDICRSSDTRTVISGVFPRAATGHTSPLLLTSSQQVPGLYASLCSFVLDYVARQKIAGTHLTYNYFNQLPVLPPEIYEQDCLWESNRQLGLWVAARVMELSYTSYDMEEFARDHGDKGAPYRWDEERRFWLRAELDAAYFHLYGVVRDDVDYIMDTFRAFRNKSPDLFERTKKAILEIYDAMQDAIDGRKPYRTPLDPPPGHGPRHPERGA</sequence>
<dbReference type="GO" id="GO:0004519">
    <property type="term" value="F:endonuclease activity"/>
    <property type="evidence" value="ECO:0007669"/>
    <property type="project" value="UniProtKB-KW"/>
</dbReference>
<reference evidence="8 9" key="1">
    <citation type="submission" date="2017-05" db="EMBL/GenBank/DDBJ databases">
        <title>Biotechnological potential of actinobacteria isolated from South African environments.</title>
        <authorList>
            <person name="Le Roes-Hill M."/>
            <person name="Prins A."/>
            <person name="Durrell K.A."/>
        </authorList>
    </citation>
    <scope>NUCLEOTIDE SEQUENCE [LARGE SCALE GENOMIC DNA]</scope>
    <source>
        <strain evidence="8">M26</strain>
    </source>
</reference>
<keyword evidence="8" id="KW-0540">Nuclease</keyword>
<dbReference type="InterPro" id="IPR050953">
    <property type="entry name" value="N4_N6_ade-DNA_methylase"/>
</dbReference>
<dbReference type="GO" id="GO:0009007">
    <property type="term" value="F:site-specific DNA-methyltransferase (adenine-specific) activity"/>
    <property type="evidence" value="ECO:0007669"/>
    <property type="project" value="UniProtKB-EC"/>
</dbReference>
<dbReference type="PANTHER" id="PTHR33841">
    <property type="entry name" value="DNA METHYLTRANSFERASE YEEA-RELATED"/>
    <property type="match status" value="1"/>
</dbReference>
<dbReference type="Proteomes" id="UP000194761">
    <property type="component" value="Unassembled WGS sequence"/>
</dbReference>
<evidence type="ECO:0000259" key="7">
    <source>
        <dbReference type="Pfam" id="PF07669"/>
    </source>
</evidence>
<dbReference type="Pfam" id="PF07669">
    <property type="entry name" value="Eco57I"/>
    <property type="match status" value="1"/>
</dbReference>
<keyword evidence="3" id="KW-0808">Transferase</keyword>
<name>A0A243R9X8_9ACTN</name>
<dbReference type="GO" id="GO:0032259">
    <property type="term" value="P:methylation"/>
    <property type="evidence" value="ECO:0007669"/>
    <property type="project" value="UniProtKB-KW"/>
</dbReference>
<gene>
    <name evidence="8" type="ORF">CA984_33775</name>
</gene>
<evidence type="ECO:0000256" key="1">
    <source>
        <dbReference type="ARBA" id="ARBA00011900"/>
    </source>
</evidence>
<comment type="catalytic activity">
    <reaction evidence="5">
        <text>a 2'-deoxyadenosine in DNA + S-adenosyl-L-methionine = an N(6)-methyl-2'-deoxyadenosine in DNA + S-adenosyl-L-homocysteine + H(+)</text>
        <dbReference type="Rhea" id="RHEA:15197"/>
        <dbReference type="Rhea" id="RHEA-COMP:12418"/>
        <dbReference type="Rhea" id="RHEA-COMP:12419"/>
        <dbReference type="ChEBI" id="CHEBI:15378"/>
        <dbReference type="ChEBI" id="CHEBI:57856"/>
        <dbReference type="ChEBI" id="CHEBI:59789"/>
        <dbReference type="ChEBI" id="CHEBI:90615"/>
        <dbReference type="ChEBI" id="CHEBI:90616"/>
        <dbReference type="EC" id="2.1.1.72"/>
    </reaction>
</comment>
<dbReference type="InterPro" id="IPR029063">
    <property type="entry name" value="SAM-dependent_MTases_sf"/>
</dbReference>
<dbReference type="Gene3D" id="3.40.50.150">
    <property type="entry name" value="Vaccinia Virus protein VP39"/>
    <property type="match status" value="2"/>
</dbReference>
<evidence type="ECO:0000313" key="8">
    <source>
        <dbReference type="EMBL" id="OUC91436.1"/>
    </source>
</evidence>
<keyword evidence="8" id="KW-0378">Hydrolase</keyword>
<keyword evidence="9" id="KW-1185">Reference proteome</keyword>
<dbReference type="PANTHER" id="PTHR33841:SF1">
    <property type="entry name" value="DNA METHYLTRANSFERASE A"/>
    <property type="match status" value="1"/>
</dbReference>
<comment type="caution">
    <text evidence="8">The sequence shown here is derived from an EMBL/GenBank/DDBJ whole genome shotgun (WGS) entry which is preliminary data.</text>
</comment>
<evidence type="ECO:0000256" key="4">
    <source>
        <dbReference type="ARBA" id="ARBA00022691"/>
    </source>
</evidence>
<evidence type="ECO:0000256" key="6">
    <source>
        <dbReference type="SAM" id="MobiDB-lite"/>
    </source>
</evidence>
<evidence type="ECO:0000256" key="3">
    <source>
        <dbReference type="ARBA" id="ARBA00022679"/>
    </source>
</evidence>
<evidence type="ECO:0000313" key="9">
    <source>
        <dbReference type="Proteomes" id="UP000194761"/>
    </source>
</evidence>
<keyword evidence="4" id="KW-0949">S-adenosyl-L-methionine</keyword>
<dbReference type="PRINTS" id="PR00507">
    <property type="entry name" value="N12N6MTFRASE"/>
</dbReference>
<dbReference type="SUPFAM" id="SSF53335">
    <property type="entry name" value="S-adenosyl-L-methionine-dependent methyltransferases"/>
    <property type="match status" value="1"/>
</dbReference>
<evidence type="ECO:0000256" key="2">
    <source>
        <dbReference type="ARBA" id="ARBA00022603"/>
    </source>
</evidence>
<evidence type="ECO:0000256" key="5">
    <source>
        <dbReference type="ARBA" id="ARBA00047942"/>
    </source>
</evidence>
<dbReference type="InterPro" id="IPR011639">
    <property type="entry name" value="MethylTrfase_TaqI-like_dom"/>
</dbReference>
<keyword evidence="8" id="KW-0255">Endonuclease</keyword>